<reference evidence="1 2" key="1">
    <citation type="submission" date="2018-05" db="EMBL/GenBank/DDBJ databases">
        <title>Genomic Encyclopedia of Type Strains, Phase IV (KMG-IV): sequencing the most valuable type-strain genomes for metagenomic binning, comparative biology and taxonomic classification.</title>
        <authorList>
            <person name="Goeker M."/>
        </authorList>
    </citation>
    <scope>NUCLEOTIDE SEQUENCE [LARGE SCALE GENOMIC DNA]</scope>
    <source>
        <strain evidence="1 2">DSM 6462</strain>
    </source>
</reference>
<organism evidence="1 2">
    <name type="scientific">Chelatococcus asaccharovorans</name>
    <dbReference type="NCBI Taxonomy" id="28210"/>
    <lineage>
        <taxon>Bacteria</taxon>
        <taxon>Pseudomonadati</taxon>
        <taxon>Pseudomonadota</taxon>
        <taxon>Alphaproteobacteria</taxon>
        <taxon>Hyphomicrobiales</taxon>
        <taxon>Chelatococcaceae</taxon>
        <taxon>Chelatococcus</taxon>
    </lineage>
</organism>
<sequence>MIANAPFHLDHFRFEMVRPAIGHLIFDSPGRKVNVLGAAALADLERMAAWLPESGLTGLVLSSAKASGFCAGADLAAFEAIHAMVAAAAPDDRFVTLHAHFAPFTRAFRRLETAGPPIAVAIEGPALGGGCELALAGHWRVMASGSTAALGLPEITVGLFPAGGGTQRLPRLIGLDAAVPMLFDGTWLSAEAAVAAGAAHALAAPGETVAAAVAWLESVPDWLPPWDRPGGVPAPSPTRLAALRRDREAKAKGHYPAVTAMLDCLERGLSLPMDRANAIERDALARLLLRPEPWAMVATLFHGRQAYQRAAKDKGLPPWLAPLVEDVGRALAFEANRMGRALAEPAAVQAGFTKPLPSLPDTNGHASRPPVVPLPSCAPLTSAQTTGLWIDAPSAGWQGQAARLLSRALFAAEAHGAGLAEADRQLADYAIVAELGFPAYLGGPFALLTMAGSGWARAQLEE</sequence>
<dbReference type="InterPro" id="IPR029045">
    <property type="entry name" value="ClpP/crotonase-like_dom_sf"/>
</dbReference>
<dbReference type="SUPFAM" id="SSF52096">
    <property type="entry name" value="ClpP/crotonase"/>
    <property type="match status" value="1"/>
</dbReference>
<dbReference type="GO" id="GO:0016509">
    <property type="term" value="F:long-chain (3S)-3-hydroxyacyl-CoA dehydrogenase (NAD+) activity"/>
    <property type="evidence" value="ECO:0007669"/>
    <property type="project" value="TreeGrafter"/>
</dbReference>
<dbReference type="GO" id="GO:0006635">
    <property type="term" value="P:fatty acid beta-oxidation"/>
    <property type="evidence" value="ECO:0007669"/>
    <property type="project" value="TreeGrafter"/>
</dbReference>
<protein>
    <submittedName>
        <fullName evidence="1">Enoyl-CoA hydratase/carnithine racemase</fullName>
    </submittedName>
</protein>
<keyword evidence="2" id="KW-1185">Reference proteome</keyword>
<dbReference type="PANTHER" id="PTHR43612:SF3">
    <property type="entry name" value="TRIFUNCTIONAL ENZYME SUBUNIT ALPHA, MITOCHONDRIAL"/>
    <property type="match status" value="1"/>
</dbReference>
<dbReference type="OrthoDB" id="9771883at2"/>
<dbReference type="InterPro" id="IPR050136">
    <property type="entry name" value="FA_oxidation_alpha_subunit"/>
</dbReference>
<dbReference type="GO" id="GO:0004300">
    <property type="term" value="F:enoyl-CoA hydratase activity"/>
    <property type="evidence" value="ECO:0007669"/>
    <property type="project" value="TreeGrafter"/>
</dbReference>
<dbReference type="EMBL" id="QJJK01000003">
    <property type="protein sequence ID" value="PXW62012.1"/>
    <property type="molecule type" value="Genomic_DNA"/>
</dbReference>
<dbReference type="AlphaFoldDB" id="A0A2V3UDE7"/>
<proteinExistence type="predicted"/>
<dbReference type="Proteomes" id="UP000248021">
    <property type="component" value="Unassembled WGS sequence"/>
</dbReference>
<evidence type="ECO:0000313" key="2">
    <source>
        <dbReference type="Proteomes" id="UP000248021"/>
    </source>
</evidence>
<dbReference type="Pfam" id="PF00378">
    <property type="entry name" value="ECH_1"/>
    <property type="match status" value="1"/>
</dbReference>
<gene>
    <name evidence="1" type="ORF">C7450_103534</name>
</gene>
<dbReference type="CDD" id="cd06558">
    <property type="entry name" value="crotonase-like"/>
    <property type="match status" value="1"/>
</dbReference>
<dbReference type="Gene3D" id="3.90.226.10">
    <property type="entry name" value="2-enoyl-CoA Hydratase, Chain A, domain 1"/>
    <property type="match status" value="1"/>
</dbReference>
<comment type="caution">
    <text evidence="1">The sequence shown here is derived from an EMBL/GenBank/DDBJ whole genome shotgun (WGS) entry which is preliminary data.</text>
</comment>
<accession>A0A2V3UDE7</accession>
<dbReference type="RefSeq" id="WP_110374276.1">
    <property type="nucleotide sequence ID" value="NZ_JAHBRY010000001.1"/>
</dbReference>
<name>A0A2V3UDE7_9HYPH</name>
<dbReference type="InterPro" id="IPR001753">
    <property type="entry name" value="Enoyl-CoA_hydra/iso"/>
</dbReference>
<evidence type="ECO:0000313" key="1">
    <source>
        <dbReference type="EMBL" id="PXW62012.1"/>
    </source>
</evidence>
<dbReference type="PANTHER" id="PTHR43612">
    <property type="entry name" value="TRIFUNCTIONAL ENZYME SUBUNIT ALPHA"/>
    <property type="match status" value="1"/>
</dbReference>